<feature type="compositionally biased region" description="Gly residues" evidence="1">
    <location>
        <begin position="39"/>
        <end position="62"/>
    </location>
</feature>
<evidence type="ECO:0000313" key="4">
    <source>
        <dbReference type="Proteomes" id="UP000565579"/>
    </source>
</evidence>
<accession>A0A7X0TXE2</accession>
<dbReference type="GO" id="GO:0005829">
    <property type="term" value="C:cytosol"/>
    <property type="evidence" value="ECO:0007669"/>
    <property type="project" value="TreeGrafter"/>
</dbReference>
<name>A0A7X0TXE2_9ACTN</name>
<evidence type="ECO:0000259" key="2">
    <source>
        <dbReference type="Pfam" id="PF00350"/>
    </source>
</evidence>
<feature type="compositionally biased region" description="Basic and acidic residues" evidence="1">
    <location>
        <begin position="1"/>
        <end position="12"/>
    </location>
</feature>
<dbReference type="PANTHER" id="PTHR42698:SF1">
    <property type="entry name" value="GTPASE ERA, MITOCHONDRIAL"/>
    <property type="match status" value="1"/>
</dbReference>
<dbReference type="SUPFAM" id="SSF52540">
    <property type="entry name" value="P-loop containing nucleoside triphosphate hydrolases"/>
    <property type="match status" value="1"/>
</dbReference>
<evidence type="ECO:0000313" key="3">
    <source>
        <dbReference type="EMBL" id="MBB6547487.1"/>
    </source>
</evidence>
<dbReference type="PANTHER" id="PTHR42698">
    <property type="entry name" value="GTPASE ERA"/>
    <property type="match status" value="1"/>
</dbReference>
<feature type="region of interest" description="Disordered" evidence="1">
    <location>
        <begin position="1"/>
        <end position="331"/>
    </location>
</feature>
<feature type="domain" description="Dynamin N-terminal" evidence="2">
    <location>
        <begin position="396"/>
        <end position="541"/>
    </location>
</feature>
<dbReference type="GO" id="GO:0005525">
    <property type="term" value="F:GTP binding"/>
    <property type="evidence" value="ECO:0007669"/>
    <property type="project" value="InterPro"/>
</dbReference>
<evidence type="ECO:0000256" key="1">
    <source>
        <dbReference type="SAM" id="MobiDB-lite"/>
    </source>
</evidence>
<dbReference type="Gene3D" id="3.40.50.300">
    <property type="entry name" value="P-loop containing nucleotide triphosphate hydrolases"/>
    <property type="match status" value="1"/>
</dbReference>
<organism evidence="3 4">
    <name type="scientific">Nonomuraea rubra</name>
    <dbReference type="NCBI Taxonomy" id="46180"/>
    <lineage>
        <taxon>Bacteria</taxon>
        <taxon>Bacillati</taxon>
        <taxon>Actinomycetota</taxon>
        <taxon>Actinomycetes</taxon>
        <taxon>Streptosporangiales</taxon>
        <taxon>Streptosporangiaceae</taxon>
        <taxon>Nonomuraea</taxon>
    </lineage>
</organism>
<dbReference type="RefSeq" id="WP_312903430.1">
    <property type="nucleotide sequence ID" value="NZ_BAAAXY010000068.1"/>
</dbReference>
<feature type="compositionally biased region" description="Low complexity" evidence="1">
    <location>
        <begin position="222"/>
        <end position="241"/>
    </location>
</feature>
<dbReference type="AlphaFoldDB" id="A0A7X0TXE2"/>
<gene>
    <name evidence="3" type="ORF">HD593_002282</name>
</gene>
<comment type="caution">
    <text evidence="3">The sequence shown here is derived from an EMBL/GenBank/DDBJ whole genome shotgun (WGS) entry which is preliminary data.</text>
</comment>
<dbReference type="GO" id="GO:0043024">
    <property type="term" value="F:ribosomal small subunit binding"/>
    <property type="evidence" value="ECO:0007669"/>
    <property type="project" value="TreeGrafter"/>
</dbReference>
<dbReference type="InterPro" id="IPR027417">
    <property type="entry name" value="P-loop_NTPase"/>
</dbReference>
<dbReference type="EMBL" id="JACHMI010000001">
    <property type="protein sequence ID" value="MBB6547487.1"/>
    <property type="molecule type" value="Genomic_DNA"/>
</dbReference>
<dbReference type="Proteomes" id="UP000565579">
    <property type="component" value="Unassembled WGS sequence"/>
</dbReference>
<reference evidence="3 4" key="1">
    <citation type="submission" date="2020-08" db="EMBL/GenBank/DDBJ databases">
        <title>Sequencing the genomes of 1000 actinobacteria strains.</title>
        <authorList>
            <person name="Klenk H.-P."/>
        </authorList>
    </citation>
    <scope>NUCLEOTIDE SEQUENCE [LARGE SCALE GENOMIC DNA]</scope>
    <source>
        <strain evidence="3 4">DSM 43768</strain>
    </source>
</reference>
<sequence>MNTAMDDGRQESPGEQTLSFRAVTDEDLDPEARDDGGPDRGVGGDRGGGPEGGRGGAPGGDADGGRDEAGDQWEGQDAGEEPPARRPSLFEKPAILRQPPSGDGPPSAFRPSPPGSDEPSSERPSLFVKPAALGGPGAAPVAKVAEDVPSSNASEGSSDAEAADGEAAGAGEPEATSEREPTSEAEPVPEARATSEAEPTSEAQATSEPEAAADPGPDPDLGPEAASKSEAAAAESAAVSEPGPTGESDSAPEPEPASDTVPEPESGTEPRPGTDPEPESDTEPHPGTDPEPESGTEPASELDPASEPEPESEEPGEEQPAEERAQPGESLEELPAEAAEALMAALDALRGSVADLRFGLDLPGSDEARQAQSDLLAQLENYVLPRVRTRTAPALIVIAGSTGAGKSTLVNSLAEKNVSRTGVRRPTTGAPVLVCHPDDREWFAEGELLGGLERLDKASPEAGMGSLVIVATEKLPQGVALLDTPDIDSVVEEHHEIAHRMLDAADLWIFVTTAARYADAPAWNLLRLAKERGARLAIVLSRVQQRSADVVLKHFVRMLTEYGLGDIDRFVIHEAKVTDGRLPDAEVTDLRLWLAELSVDEERRAQAVRETLNGVLNSFRTRVPALAKHLEAQVAFRAELRSDVEAAFLSALSEIDKASRNGSLLHGEVLARWQDFAGSGDLVRSLQLRKRGRAARQAPERVLAFKAAIRTGLESVIVAAANRASEEVVARWRHRSELGAKLGEDLDRPSDELIRHTGRAIASWQEHLGELVRTEGVAKRSVSKLVSFDPDSLALIFMVAMFSGGNGEGVPHRLVNALLGAESLRGIGAKALSDLRARIGMLFDEEAMRYVHALDSAGIPDESVATRLYQATYNLEVAR</sequence>
<dbReference type="Pfam" id="PF00350">
    <property type="entry name" value="Dynamin_N"/>
    <property type="match status" value="1"/>
</dbReference>
<dbReference type="GO" id="GO:0000028">
    <property type="term" value="P:ribosomal small subunit assembly"/>
    <property type="evidence" value="ECO:0007669"/>
    <property type="project" value="TreeGrafter"/>
</dbReference>
<dbReference type="InterPro" id="IPR045063">
    <property type="entry name" value="Dynamin_N"/>
</dbReference>
<feature type="compositionally biased region" description="Low complexity" evidence="1">
    <location>
        <begin position="150"/>
        <end position="174"/>
    </location>
</feature>
<feature type="compositionally biased region" description="Polar residues" evidence="1">
    <location>
        <begin position="197"/>
        <end position="207"/>
    </location>
</feature>
<feature type="compositionally biased region" description="Low complexity" evidence="1">
    <location>
        <begin position="117"/>
        <end position="143"/>
    </location>
</feature>
<feature type="compositionally biased region" description="Acidic residues" evidence="1">
    <location>
        <begin position="304"/>
        <end position="320"/>
    </location>
</feature>
<dbReference type="GO" id="GO:0019843">
    <property type="term" value="F:rRNA binding"/>
    <property type="evidence" value="ECO:0007669"/>
    <property type="project" value="TreeGrafter"/>
</dbReference>
<proteinExistence type="predicted"/>
<protein>
    <submittedName>
        <fullName evidence="3">GTPase SAR1 family protein</fullName>
    </submittedName>
</protein>
<keyword evidence="4" id="KW-1185">Reference proteome</keyword>
<dbReference type="InterPro" id="IPR005662">
    <property type="entry name" value="GTPase_Era-like"/>
</dbReference>